<sequence>MRKKLYPWKSRMGAVTMSIQIFILGALSEGNYYPYDIKKRIGKHLDQTDAKITEGTIYYNFEVLLKKGLIEKVETIQTENRPDKTTYGITEKGRQSLEESIYKVFQKFTNVQSLYAALVHLDKVDNQKIAYLIEDIIEKMNKRLEYIDSHTPQEIDVQEDLKDALLLMRDHAYHSIQSDMIWLQKLLHHVQSRVLKS</sequence>
<evidence type="ECO:0000259" key="1">
    <source>
        <dbReference type="Pfam" id="PF03551"/>
    </source>
</evidence>
<reference evidence="2 3" key="1">
    <citation type="submission" date="2018-04" db="EMBL/GenBank/DDBJ databases">
        <title>Paenibacillus taichungensis Genome sequencing and assembly.</title>
        <authorList>
            <person name="Xu J."/>
            <person name="Rensing C."/>
            <person name="Mazhar H.S."/>
        </authorList>
    </citation>
    <scope>NUCLEOTIDE SEQUENCE [LARGE SCALE GENOMIC DNA]</scope>
    <source>
        <strain evidence="2 3">NC1</strain>
    </source>
</reference>
<dbReference type="Gene3D" id="1.10.10.10">
    <property type="entry name" value="Winged helix-like DNA-binding domain superfamily/Winged helix DNA-binding domain"/>
    <property type="match status" value="1"/>
</dbReference>
<dbReference type="InterPro" id="IPR005149">
    <property type="entry name" value="Tscrpt_reg_PadR_N"/>
</dbReference>
<dbReference type="InterPro" id="IPR036388">
    <property type="entry name" value="WH-like_DNA-bd_sf"/>
</dbReference>
<gene>
    <name evidence="2" type="ORF">DC345_04500</name>
</gene>
<dbReference type="Proteomes" id="UP000250642">
    <property type="component" value="Unassembled WGS sequence"/>
</dbReference>
<dbReference type="InterPro" id="IPR036390">
    <property type="entry name" value="WH_DNA-bd_sf"/>
</dbReference>
<feature type="domain" description="Transcription regulator PadR N-terminal" evidence="1">
    <location>
        <begin position="23"/>
        <end position="99"/>
    </location>
</feature>
<proteinExistence type="predicted"/>
<name>A0A329R1J9_9BACL</name>
<dbReference type="Pfam" id="PF03551">
    <property type="entry name" value="PadR"/>
    <property type="match status" value="1"/>
</dbReference>
<evidence type="ECO:0000313" key="3">
    <source>
        <dbReference type="Proteomes" id="UP000250642"/>
    </source>
</evidence>
<protein>
    <submittedName>
        <fullName evidence="2">PadR family transcriptional regulator</fullName>
    </submittedName>
</protein>
<dbReference type="PANTHER" id="PTHR33169:SF14">
    <property type="entry name" value="TRANSCRIPTIONAL REGULATOR RV3488"/>
    <property type="match status" value="1"/>
</dbReference>
<dbReference type="PANTHER" id="PTHR33169">
    <property type="entry name" value="PADR-FAMILY TRANSCRIPTIONAL REGULATOR"/>
    <property type="match status" value="1"/>
</dbReference>
<accession>A0A329R1J9</accession>
<organism evidence="2 3">
    <name type="scientific">Paenibacillus taichungensis</name>
    <dbReference type="NCBI Taxonomy" id="484184"/>
    <lineage>
        <taxon>Bacteria</taxon>
        <taxon>Bacillati</taxon>
        <taxon>Bacillota</taxon>
        <taxon>Bacilli</taxon>
        <taxon>Bacillales</taxon>
        <taxon>Paenibacillaceae</taxon>
        <taxon>Paenibacillus</taxon>
    </lineage>
</organism>
<dbReference type="InterPro" id="IPR052509">
    <property type="entry name" value="Metal_resp_DNA-bind_regulator"/>
</dbReference>
<dbReference type="AlphaFoldDB" id="A0A329R1J9"/>
<dbReference type="SUPFAM" id="SSF46785">
    <property type="entry name" value="Winged helix' DNA-binding domain"/>
    <property type="match status" value="1"/>
</dbReference>
<evidence type="ECO:0000313" key="2">
    <source>
        <dbReference type="EMBL" id="RAW18401.1"/>
    </source>
</evidence>
<dbReference type="EMBL" id="QEVW01000003">
    <property type="protein sequence ID" value="RAW18401.1"/>
    <property type="molecule type" value="Genomic_DNA"/>
</dbReference>
<comment type="caution">
    <text evidence="2">The sequence shown here is derived from an EMBL/GenBank/DDBJ whole genome shotgun (WGS) entry which is preliminary data.</text>
</comment>